<gene>
    <name evidence="2" type="ORF">K504DRAFT_454168</name>
</gene>
<dbReference type="AlphaFoldDB" id="A0A6G1KFC3"/>
<dbReference type="Proteomes" id="UP000799428">
    <property type="component" value="Unassembled WGS sequence"/>
</dbReference>
<proteinExistence type="predicted"/>
<evidence type="ECO:0000313" key="2">
    <source>
        <dbReference type="EMBL" id="KAF2711172.1"/>
    </source>
</evidence>
<feature type="region of interest" description="Disordered" evidence="1">
    <location>
        <begin position="317"/>
        <end position="370"/>
    </location>
</feature>
<protein>
    <submittedName>
        <fullName evidence="2">Uncharacterized protein</fullName>
    </submittedName>
</protein>
<reference evidence="2" key="1">
    <citation type="journal article" date="2020" name="Stud. Mycol.">
        <title>101 Dothideomycetes genomes: a test case for predicting lifestyles and emergence of pathogens.</title>
        <authorList>
            <person name="Haridas S."/>
            <person name="Albert R."/>
            <person name="Binder M."/>
            <person name="Bloem J."/>
            <person name="Labutti K."/>
            <person name="Salamov A."/>
            <person name="Andreopoulos B."/>
            <person name="Baker S."/>
            <person name="Barry K."/>
            <person name="Bills G."/>
            <person name="Bluhm B."/>
            <person name="Cannon C."/>
            <person name="Castanera R."/>
            <person name="Culley D."/>
            <person name="Daum C."/>
            <person name="Ezra D."/>
            <person name="Gonzalez J."/>
            <person name="Henrissat B."/>
            <person name="Kuo A."/>
            <person name="Liang C."/>
            <person name="Lipzen A."/>
            <person name="Lutzoni F."/>
            <person name="Magnuson J."/>
            <person name="Mondo S."/>
            <person name="Nolan M."/>
            <person name="Ohm R."/>
            <person name="Pangilinan J."/>
            <person name="Park H.-J."/>
            <person name="Ramirez L."/>
            <person name="Alfaro M."/>
            <person name="Sun H."/>
            <person name="Tritt A."/>
            <person name="Yoshinaga Y."/>
            <person name="Zwiers L.-H."/>
            <person name="Turgeon B."/>
            <person name="Goodwin S."/>
            <person name="Spatafora J."/>
            <person name="Crous P."/>
            <person name="Grigoriev I."/>
        </authorList>
    </citation>
    <scope>NUCLEOTIDE SEQUENCE</scope>
    <source>
        <strain evidence="2">CBS 279.74</strain>
    </source>
</reference>
<accession>A0A6G1KFC3</accession>
<dbReference type="EMBL" id="MU005768">
    <property type="protein sequence ID" value="KAF2711172.1"/>
    <property type="molecule type" value="Genomic_DNA"/>
</dbReference>
<name>A0A6G1KFC3_9PLEO</name>
<evidence type="ECO:0000256" key="1">
    <source>
        <dbReference type="SAM" id="MobiDB-lite"/>
    </source>
</evidence>
<sequence length="370" mass="41316">MVPGAELCGKVPWYRFQCGLEAEMQPLQGIACTRDGLVPQLLLAEKLVTLAARKRVFIRTLGNSIPFPKHWVVFRHFTEGYMGARREARGARLESRHGGRGDAKNAAMVPGSAYTEDEYALLWPDIHGCSQLVKVASRRCREQSWRIVSRTDQKWLFSKSRVLSISTWPLGLYGWIAMKTLCSSWPISCGEPSWMRRSVEPLTVPCSLAPGPVSSGPLPWTCADASTKATAIGFPLLLTVRAERASLSWHGNNASTQAHSTCTPCVTQQASSLSLSRSWWLLDPGLVCACRCPWGWGCSGADESYPLSAVEGAPCEKKKRKKEKDREEKKVGKVGKTGMMEALQKRRRSRQRLGRYDDRIRRLPGRRKVV</sequence>
<organism evidence="2 3">
    <name type="scientific">Pleomassaria siparia CBS 279.74</name>
    <dbReference type="NCBI Taxonomy" id="1314801"/>
    <lineage>
        <taxon>Eukaryota</taxon>
        <taxon>Fungi</taxon>
        <taxon>Dikarya</taxon>
        <taxon>Ascomycota</taxon>
        <taxon>Pezizomycotina</taxon>
        <taxon>Dothideomycetes</taxon>
        <taxon>Pleosporomycetidae</taxon>
        <taxon>Pleosporales</taxon>
        <taxon>Pleomassariaceae</taxon>
        <taxon>Pleomassaria</taxon>
    </lineage>
</organism>
<keyword evidence="3" id="KW-1185">Reference proteome</keyword>
<evidence type="ECO:0000313" key="3">
    <source>
        <dbReference type="Proteomes" id="UP000799428"/>
    </source>
</evidence>